<comment type="function">
    <text evidence="5">Responsible for synthesis of pseudouridine from uracil at positions 1911, 1915 and 1917 in 23S ribosomal RNA.</text>
</comment>
<keyword evidence="2 7" id="KW-0694">RNA-binding</keyword>
<feature type="active site" evidence="6">
    <location>
        <position position="144"/>
    </location>
</feature>
<dbReference type="Proteomes" id="UP000654401">
    <property type="component" value="Unassembled WGS sequence"/>
</dbReference>
<dbReference type="EMBL" id="JACNFK010000015">
    <property type="protein sequence ID" value="MBC8519075.1"/>
    <property type="molecule type" value="Genomic_DNA"/>
</dbReference>
<comment type="catalytic activity">
    <reaction evidence="4">
        <text>uridine(1911/1915/1917) in 23S rRNA = pseudouridine(1911/1915/1917) in 23S rRNA</text>
        <dbReference type="Rhea" id="RHEA:42524"/>
        <dbReference type="Rhea" id="RHEA-COMP:10097"/>
        <dbReference type="Rhea" id="RHEA-COMP:10098"/>
        <dbReference type="ChEBI" id="CHEBI:65314"/>
        <dbReference type="ChEBI" id="CHEBI:65315"/>
        <dbReference type="EC" id="5.4.99.23"/>
    </reaction>
</comment>
<accession>A0A8J6TVL0</accession>
<dbReference type="FunFam" id="3.30.2350.10:FF:000006">
    <property type="entry name" value="Pseudouridine synthase"/>
    <property type="match status" value="1"/>
</dbReference>
<dbReference type="AlphaFoldDB" id="A0A8J6TVL0"/>
<dbReference type="CDD" id="cd02869">
    <property type="entry name" value="PseudoU_synth_RluA_like"/>
    <property type="match status" value="1"/>
</dbReference>
<dbReference type="GO" id="GO:0003723">
    <property type="term" value="F:RNA binding"/>
    <property type="evidence" value="ECO:0007669"/>
    <property type="project" value="UniProtKB-KW"/>
</dbReference>
<sequence length="326" mass="36750">MDPQQNSNGSDQYHTTIPEELSGKRFDVALATLFPEFSRSRLQSWIRSGDALIDGEKRRPRDSVATGEEVRLQAEREEEVQWVAEPIPLNILHEDDSIIFVDKPAGMVVHPAVGNWGGTLVNALLHHDKTLAEVPRAGIVHRLDKDTSGVLVVAKTLEAHTDLVRQLQERSMSREYQAICKGVMTAGGTVDAPIGRHRVDRKKMAVVENGKPAVTHYRVMEKFRSHTHVRLSLETGRTHQIRVHMEHIRFALLGDPVYGHRLQIPAGSSEEMSETLRVFKRQALHAARLGLRHPLSGELIEFEAPLPEDMVNIIDILREDREINSQ</sequence>
<dbReference type="Gene3D" id="3.30.2350.10">
    <property type="entry name" value="Pseudouridine synthase"/>
    <property type="match status" value="1"/>
</dbReference>
<dbReference type="InterPro" id="IPR006224">
    <property type="entry name" value="PsdUridine_synth_RluA-like_CS"/>
</dbReference>
<evidence type="ECO:0000313" key="11">
    <source>
        <dbReference type="Proteomes" id="UP000654401"/>
    </source>
</evidence>
<dbReference type="PROSITE" id="PS01129">
    <property type="entry name" value="PSI_RLU"/>
    <property type="match status" value="1"/>
</dbReference>
<evidence type="ECO:0000313" key="10">
    <source>
        <dbReference type="EMBL" id="MBC8519075.1"/>
    </source>
</evidence>
<dbReference type="InterPro" id="IPR006145">
    <property type="entry name" value="PsdUridine_synth_RsuA/RluA"/>
</dbReference>
<name>A0A8J6TVL0_9GAMM</name>
<dbReference type="InterPro" id="IPR050188">
    <property type="entry name" value="RluA_PseudoU_synthase"/>
</dbReference>
<dbReference type="PROSITE" id="PS50889">
    <property type="entry name" value="S4"/>
    <property type="match status" value="1"/>
</dbReference>
<dbReference type="NCBIfam" id="NF008385">
    <property type="entry name" value="PRK11180.1"/>
    <property type="match status" value="1"/>
</dbReference>
<feature type="domain" description="Pseudouridine synthase RsuA/RluA-like" evidence="9">
    <location>
        <begin position="98"/>
        <end position="247"/>
    </location>
</feature>
<dbReference type="Pfam" id="PF00849">
    <property type="entry name" value="PseudoU_synth_2"/>
    <property type="match status" value="1"/>
</dbReference>
<evidence type="ECO:0000256" key="3">
    <source>
        <dbReference type="ARBA" id="ARBA00023235"/>
    </source>
</evidence>
<dbReference type="PANTHER" id="PTHR21600">
    <property type="entry name" value="MITOCHONDRIAL RNA PSEUDOURIDINE SYNTHASE"/>
    <property type="match status" value="1"/>
</dbReference>
<gene>
    <name evidence="10" type="primary">rluD</name>
    <name evidence="10" type="ORF">H8D24_01520</name>
</gene>
<evidence type="ECO:0000259" key="9">
    <source>
        <dbReference type="Pfam" id="PF00849"/>
    </source>
</evidence>
<dbReference type="SUPFAM" id="SSF55120">
    <property type="entry name" value="Pseudouridine synthase"/>
    <property type="match status" value="1"/>
</dbReference>
<dbReference type="PANTHER" id="PTHR21600:SF44">
    <property type="entry name" value="RIBOSOMAL LARGE SUBUNIT PSEUDOURIDINE SYNTHASE D"/>
    <property type="match status" value="1"/>
</dbReference>
<keyword evidence="3 8" id="KW-0413">Isomerase</keyword>
<dbReference type="InterPro" id="IPR006225">
    <property type="entry name" value="PsdUridine_synth_RluC/D"/>
</dbReference>
<protein>
    <recommendedName>
        <fullName evidence="8">Pseudouridine synthase</fullName>
        <ecNumber evidence="8">5.4.99.-</ecNumber>
    </recommendedName>
</protein>
<evidence type="ECO:0000256" key="7">
    <source>
        <dbReference type="PROSITE-ProRule" id="PRU00182"/>
    </source>
</evidence>
<evidence type="ECO:0000256" key="5">
    <source>
        <dbReference type="ARBA" id="ARBA00056072"/>
    </source>
</evidence>
<evidence type="ECO:0000256" key="1">
    <source>
        <dbReference type="ARBA" id="ARBA00010876"/>
    </source>
</evidence>
<evidence type="ECO:0000256" key="8">
    <source>
        <dbReference type="RuleBase" id="RU362028"/>
    </source>
</evidence>
<comment type="catalytic activity">
    <reaction evidence="8">
        <text>a uridine in RNA = a pseudouridine in RNA</text>
        <dbReference type="Rhea" id="RHEA:48348"/>
        <dbReference type="Rhea" id="RHEA-COMP:12068"/>
        <dbReference type="Rhea" id="RHEA-COMP:12069"/>
        <dbReference type="ChEBI" id="CHEBI:65314"/>
        <dbReference type="ChEBI" id="CHEBI:65315"/>
    </reaction>
</comment>
<evidence type="ECO:0000256" key="6">
    <source>
        <dbReference type="PIRSR" id="PIRSR606225-1"/>
    </source>
</evidence>
<evidence type="ECO:0000256" key="4">
    <source>
        <dbReference type="ARBA" id="ARBA00036882"/>
    </source>
</evidence>
<reference evidence="10 11" key="1">
    <citation type="submission" date="2020-08" db="EMBL/GenBank/DDBJ databases">
        <title>Bridging the membrane lipid divide: bacteria of the FCB group superphylum have the potential to synthesize archaeal ether lipids.</title>
        <authorList>
            <person name="Villanueva L."/>
            <person name="Von Meijenfeldt F.A.B."/>
            <person name="Westbye A.B."/>
            <person name="Yadav S."/>
            <person name="Hopmans E.C."/>
            <person name="Dutilh B.E."/>
            <person name="Sinninghe Damste J.S."/>
        </authorList>
    </citation>
    <scope>NUCLEOTIDE SEQUENCE [LARGE SCALE GENOMIC DNA]</scope>
    <source>
        <strain evidence="10">NIOZ-UU100</strain>
    </source>
</reference>
<comment type="caution">
    <text evidence="10">The sequence shown here is derived from an EMBL/GenBank/DDBJ whole genome shotgun (WGS) entry which is preliminary data.</text>
</comment>
<dbReference type="EC" id="5.4.99.-" evidence="8"/>
<dbReference type="InterPro" id="IPR020103">
    <property type="entry name" value="PsdUridine_synth_cat_dom_sf"/>
</dbReference>
<comment type="similarity">
    <text evidence="1 8">Belongs to the pseudouridine synthase RluA family.</text>
</comment>
<proteinExistence type="inferred from homology"/>
<evidence type="ECO:0000256" key="2">
    <source>
        <dbReference type="ARBA" id="ARBA00022884"/>
    </source>
</evidence>
<organism evidence="10 11">
    <name type="scientific">Candidatus Thiopontia autotrophica</name>
    <dbReference type="NCBI Taxonomy" id="2841688"/>
    <lineage>
        <taxon>Bacteria</taxon>
        <taxon>Pseudomonadati</taxon>
        <taxon>Pseudomonadota</taxon>
        <taxon>Gammaproteobacteria</taxon>
        <taxon>Candidatus Thiopontia</taxon>
    </lineage>
</organism>
<dbReference type="NCBIfam" id="TIGR00005">
    <property type="entry name" value="rluA_subfam"/>
    <property type="match status" value="1"/>
</dbReference>
<dbReference type="GO" id="GO:0160140">
    <property type="term" value="F:23S rRNA pseudouridine(1911/1915/1917) synthase activity"/>
    <property type="evidence" value="ECO:0007669"/>
    <property type="project" value="UniProtKB-EC"/>
</dbReference>
<dbReference type="InterPro" id="IPR036986">
    <property type="entry name" value="S4_RNA-bd_sf"/>
</dbReference>
<dbReference type="Gene3D" id="3.10.290.10">
    <property type="entry name" value="RNA-binding S4 domain"/>
    <property type="match status" value="1"/>
</dbReference>
<dbReference type="SUPFAM" id="SSF55174">
    <property type="entry name" value="Alpha-L RNA-binding motif"/>
    <property type="match status" value="1"/>
</dbReference>
<dbReference type="CDD" id="cd00165">
    <property type="entry name" value="S4"/>
    <property type="match status" value="1"/>
</dbReference>
<dbReference type="GO" id="GO:0000455">
    <property type="term" value="P:enzyme-directed rRNA pseudouridine synthesis"/>
    <property type="evidence" value="ECO:0007669"/>
    <property type="project" value="TreeGrafter"/>
</dbReference>